<dbReference type="PATRIC" id="fig|1555112.3.peg.2157"/>
<reference evidence="11" key="1">
    <citation type="submission" date="2015-07" db="EMBL/GenBank/DDBJ databases">
        <title>Complete genome sequence and phylogenetic analysis of Limnochorda pilosa.</title>
        <authorList>
            <person name="Watanabe M."/>
            <person name="Kojima H."/>
            <person name="Fukui M."/>
        </authorList>
    </citation>
    <scope>NUCLEOTIDE SEQUENCE [LARGE SCALE GENOMIC DNA]</scope>
    <source>
        <strain evidence="11">HC45</strain>
    </source>
</reference>
<organism evidence="10 11">
    <name type="scientific">Limnochorda pilosa</name>
    <dbReference type="NCBI Taxonomy" id="1555112"/>
    <lineage>
        <taxon>Bacteria</taxon>
        <taxon>Bacillati</taxon>
        <taxon>Bacillota</taxon>
        <taxon>Limnochordia</taxon>
        <taxon>Limnochordales</taxon>
        <taxon>Limnochordaceae</taxon>
        <taxon>Limnochorda</taxon>
    </lineage>
</organism>
<evidence type="ECO:0000259" key="9">
    <source>
        <dbReference type="PROSITE" id="PS50893"/>
    </source>
</evidence>
<protein>
    <submittedName>
        <fullName evidence="10">D-ribose transporter ATP binding protein</fullName>
    </submittedName>
</protein>
<dbReference type="InterPro" id="IPR003593">
    <property type="entry name" value="AAA+_ATPase"/>
</dbReference>
<dbReference type="KEGG" id="lpil:LIP_2116"/>
<dbReference type="Gene3D" id="3.40.50.300">
    <property type="entry name" value="P-loop containing nucleotide triphosphate hydrolases"/>
    <property type="match status" value="2"/>
</dbReference>
<keyword evidence="5" id="KW-0547">Nucleotide-binding</keyword>
<proteinExistence type="predicted"/>
<dbReference type="InterPro" id="IPR017871">
    <property type="entry name" value="ABC_transporter-like_CS"/>
</dbReference>
<keyword evidence="4" id="KW-0677">Repeat</keyword>
<name>A0A0K2SLS1_LIMPI</name>
<keyword evidence="8" id="KW-0472">Membrane</keyword>
<dbReference type="CDD" id="cd03215">
    <property type="entry name" value="ABC_Carb_Monos_II"/>
    <property type="match status" value="1"/>
</dbReference>
<gene>
    <name evidence="10" type="ORF">LIP_2116</name>
</gene>
<dbReference type="PANTHER" id="PTHR43790:SF9">
    <property type="entry name" value="GALACTOFURANOSE TRANSPORTER ATP-BINDING PROTEIN YTFR"/>
    <property type="match status" value="1"/>
</dbReference>
<dbReference type="PROSITE" id="PS00211">
    <property type="entry name" value="ABC_TRANSPORTER_1"/>
    <property type="match status" value="1"/>
</dbReference>
<reference evidence="11" key="2">
    <citation type="journal article" date="2016" name="Int. J. Syst. Evol. Microbiol.">
        <title>Complete genome sequence and cell structure of Limnochorda pilosa, a Gram-negative spore-former within the phylum Firmicutes.</title>
        <authorList>
            <person name="Watanabe M."/>
            <person name="Kojima H."/>
            <person name="Fukui M."/>
        </authorList>
    </citation>
    <scope>NUCLEOTIDE SEQUENCE [LARGE SCALE GENOMIC DNA]</scope>
    <source>
        <strain evidence="11">HC45</strain>
    </source>
</reference>
<keyword evidence="7" id="KW-1278">Translocase</keyword>
<dbReference type="STRING" id="1555112.LIP_2116"/>
<accession>A0A0K2SLS1</accession>
<dbReference type="GO" id="GO:0005524">
    <property type="term" value="F:ATP binding"/>
    <property type="evidence" value="ECO:0007669"/>
    <property type="project" value="UniProtKB-KW"/>
</dbReference>
<dbReference type="EMBL" id="AP014924">
    <property type="protein sequence ID" value="BAS27957.1"/>
    <property type="molecule type" value="Genomic_DNA"/>
</dbReference>
<dbReference type="PROSITE" id="PS50893">
    <property type="entry name" value="ABC_TRANSPORTER_2"/>
    <property type="match status" value="2"/>
</dbReference>
<evidence type="ECO:0000256" key="3">
    <source>
        <dbReference type="ARBA" id="ARBA00022475"/>
    </source>
</evidence>
<evidence type="ECO:0000256" key="1">
    <source>
        <dbReference type="ARBA" id="ARBA00004202"/>
    </source>
</evidence>
<dbReference type="SMART" id="SM00382">
    <property type="entry name" value="AAA"/>
    <property type="match status" value="2"/>
</dbReference>
<evidence type="ECO:0000313" key="11">
    <source>
        <dbReference type="Proteomes" id="UP000065807"/>
    </source>
</evidence>
<comment type="subcellular location">
    <subcellularLocation>
        <location evidence="1">Cell membrane</location>
        <topology evidence="1">Peripheral membrane protein</topology>
    </subcellularLocation>
</comment>
<keyword evidence="3" id="KW-1003">Cell membrane</keyword>
<keyword evidence="6" id="KW-0067">ATP-binding</keyword>
<evidence type="ECO:0000256" key="4">
    <source>
        <dbReference type="ARBA" id="ARBA00022737"/>
    </source>
</evidence>
<dbReference type="FunFam" id="3.40.50.300:FF:000127">
    <property type="entry name" value="Ribose import ATP-binding protein RbsA"/>
    <property type="match status" value="1"/>
</dbReference>
<evidence type="ECO:0000256" key="2">
    <source>
        <dbReference type="ARBA" id="ARBA00022448"/>
    </source>
</evidence>
<keyword evidence="11" id="KW-1185">Reference proteome</keyword>
<dbReference type="PANTHER" id="PTHR43790">
    <property type="entry name" value="CARBOHYDRATE TRANSPORT ATP-BINDING PROTEIN MG119-RELATED"/>
    <property type="match status" value="1"/>
</dbReference>
<dbReference type="RefSeq" id="WP_068137583.1">
    <property type="nucleotide sequence ID" value="NZ_AP014924.1"/>
</dbReference>
<keyword evidence="2" id="KW-0813">Transport</keyword>
<evidence type="ECO:0000256" key="7">
    <source>
        <dbReference type="ARBA" id="ARBA00022967"/>
    </source>
</evidence>
<dbReference type="SUPFAM" id="SSF52540">
    <property type="entry name" value="P-loop containing nucleoside triphosphate hydrolases"/>
    <property type="match status" value="2"/>
</dbReference>
<feature type="domain" description="ABC transporter" evidence="9">
    <location>
        <begin position="5"/>
        <end position="242"/>
    </location>
</feature>
<dbReference type="OrthoDB" id="9771863at2"/>
<dbReference type="GO" id="GO:0005886">
    <property type="term" value="C:plasma membrane"/>
    <property type="evidence" value="ECO:0007669"/>
    <property type="project" value="UniProtKB-SubCell"/>
</dbReference>
<evidence type="ECO:0000256" key="5">
    <source>
        <dbReference type="ARBA" id="ARBA00022741"/>
    </source>
</evidence>
<dbReference type="InterPro" id="IPR003439">
    <property type="entry name" value="ABC_transporter-like_ATP-bd"/>
</dbReference>
<dbReference type="Proteomes" id="UP000065807">
    <property type="component" value="Chromosome"/>
</dbReference>
<dbReference type="GO" id="GO:0016887">
    <property type="term" value="F:ATP hydrolysis activity"/>
    <property type="evidence" value="ECO:0007669"/>
    <property type="project" value="InterPro"/>
</dbReference>
<sequence>MSAILELRKVSKRFGGVQALQDVSFTLEEGHIHGLVGENGAGKSTLIKILGGVYAKDAGEVLFQGATHQPATPAEAQRSGISVVHQEIPLCPNLTVAQNVFLGHPILKRGGRADWAEMERRTAELFSLIGQTSIDPRRVVGRLSVAEQQLTCIVQALSQQCRLLILDEPTAALTPGEVETLFDVLRKLRAEGTTILFVSHILSEVMEITDRVTVLRNGRHVATTPTAQLTTADVVRMMVGEMGVGHQPSAHARPSSDVVLEVRDLGEARSGLHGVSFELHRQEVLGIAGIQGAGRTELGLCLFGVTPATEGEIRLQGQPVRVTSPRQAIDLGIGYLTEDRRNLGLFWEMNVEQNLVAVIIDRLRRAFGRWDRRAARERGEEAVKGLDIRTAGLHQGIRFLSGGNQQKVLLARWLSADPSILILDEPTRGIDVGSKAEIRRLIRSLVERGVSVILISSDLDELLALSDRVIVMSRRRVSGTLSGSEATRERVMALATAK</sequence>
<dbReference type="InterPro" id="IPR050107">
    <property type="entry name" value="ABC_carbohydrate_import_ATPase"/>
</dbReference>
<dbReference type="AlphaFoldDB" id="A0A0K2SLS1"/>
<evidence type="ECO:0000256" key="6">
    <source>
        <dbReference type="ARBA" id="ARBA00022840"/>
    </source>
</evidence>
<feature type="domain" description="ABC transporter" evidence="9">
    <location>
        <begin position="253"/>
        <end position="497"/>
    </location>
</feature>
<evidence type="ECO:0000313" key="10">
    <source>
        <dbReference type="EMBL" id="BAS27957.1"/>
    </source>
</evidence>
<dbReference type="CDD" id="cd03216">
    <property type="entry name" value="ABC_Carb_Monos_I"/>
    <property type="match status" value="1"/>
</dbReference>
<dbReference type="Pfam" id="PF00005">
    <property type="entry name" value="ABC_tran"/>
    <property type="match status" value="2"/>
</dbReference>
<evidence type="ECO:0000256" key="8">
    <source>
        <dbReference type="ARBA" id="ARBA00023136"/>
    </source>
</evidence>
<dbReference type="InterPro" id="IPR027417">
    <property type="entry name" value="P-loop_NTPase"/>
</dbReference>